<evidence type="ECO:0000313" key="1">
    <source>
        <dbReference type="EMBL" id="EDN97958.1"/>
    </source>
</evidence>
<dbReference type="KEGG" id="ssl:SS1G_12814"/>
<name>A7F5D7_SCLS1</name>
<evidence type="ECO:0000313" key="2">
    <source>
        <dbReference type="Proteomes" id="UP000001312"/>
    </source>
</evidence>
<dbReference type="InParanoid" id="A7F5D7"/>
<organism evidence="1 2">
    <name type="scientific">Sclerotinia sclerotiorum (strain ATCC 18683 / 1980 / Ss-1)</name>
    <name type="common">White mold</name>
    <name type="synonym">Whetzelinia sclerotiorum</name>
    <dbReference type="NCBI Taxonomy" id="665079"/>
    <lineage>
        <taxon>Eukaryota</taxon>
        <taxon>Fungi</taxon>
        <taxon>Dikarya</taxon>
        <taxon>Ascomycota</taxon>
        <taxon>Pezizomycotina</taxon>
        <taxon>Leotiomycetes</taxon>
        <taxon>Helotiales</taxon>
        <taxon>Sclerotiniaceae</taxon>
        <taxon>Sclerotinia</taxon>
    </lineage>
</organism>
<sequence>MQPTDLITAPIRQKNLFGKTRFGDWWHQVPIRNIEVLEVWFHVTISPMYGHW</sequence>
<dbReference type="RefSeq" id="XP_001586237.1">
    <property type="nucleotide sequence ID" value="XM_001586187.1"/>
</dbReference>
<protein>
    <submittedName>
        <fullName evidence="1">Uncharacterized protein</fullName>
    </submittedName>
</protein>
<reference evidence="2" key="1">
    <citation type="journal article" date="2011" name="PLoS Genet.">
        <title>Genomic analysis of the necrotrophic fungal pathogens Sclerotinia sclerotiorum and Botrytis cinerea.</title>
        <authorList>
            <person name="Amselem J."/>
            <person name="Cuomo C.A."/>
            <person name="van Kan J.A."/>
            <person name="Viaud M."/>
            <person name="Benito E.P."/>
            <person name="Couloux A."/>
            <person name="Coutinho P.M."/>
            <person name="de Vries R.P."/>
            <person name="Dyer P.S."/>
            <person name="Fillinger S."/>
            <person name="Fournier E."/>
            <person name="Gout L."/>
            <person name="Hahn M."/>
            <person name="Kohn L."/>
            <person name="Lapalu N."/>
            <person name="Plummer K.M."/>
            <person name="Pradier J.M."/>
            <person name="Quevillon E."/>
            <person name="Sharon A."/>
            <person name="Simon A."/>
            <person name="ten Have A."/>
            <person name="Tudzynski B."/>
            <person name="Tudzynski P."/>
            <person name="Wincker P."/>
            <person name="Andrew M."/>
            <person name="Anthouard V."/>
            <person name="Beever R.E."/>
            <person name="Beffa R."/>
            <person name="Benoit I."/>
            <person name="Bouzid O."/>
            <person name="Brault B."/>
            <person name="Chen Z."/>
            <person name="Choquer M."/>
            <person name="Collemare J."/>
            <person name="Cotton P."/>
            <person name="Danchin E.G."/>
            <person name="Da Silva C."/>
            <person name="Gautier A."/>
            <person name="Giraud C."/>
            <person name="Giraud T."/>
            <person name="Gonzalez C."/>
            <person name="Grossetete S."/>
            <person name="Guldener U."/>
            <person name="Henrissat B."/>
            <person name="Howlett B.J."/>
            <person name="Kodira C."/>
            <person name="Kretschmer M."/>
            <person name="Lappartient A."/>
            <person name="Leroch M."/>
            <person name="Levis C."/>
            <person name="Mauceli E."/>
            <person name="Neuveglise C."/>
            <person name="Oeser B."/>
            <person name="Pearson M."/>
            <person name="Poulain J."/>
            <person name="Poussereau N."/>
            <person name="Quesneville H."/>
            <person name="Rascle C."/>
            <person name="Schumacher J."/>
            <person name="Segurens B."/>
            <person name="Sexton A."/>
            <person name="Silva E."/>
            <person name="Sirven C."/>
            <person name="Soanes D.M."/>
            <person name="Talbot N.J."/>
            <person name="Templeton M."/>
            <person name="Yandava C."/>
            <person name="Yarden O."/>
            <person name="Zeng Q."/>
            <person name="Rollins J.A."/>
            <person name="Lebrun M.H."/>
            <person name="Dickman M."/>
        </authorList>
    </citation>
    <scope>NUCLEOTIDE SEQUENCE [LARGE SCALE GENOMIC DNA]</scope>
    <source>
        <strain evidence="2">ATCC 18683 / 1980 / Ss-1</strain>
    </source>
</reference>
<accession>A7F5D7</accession>
<dbReference type="AlphaFoldDB" id="A7F5D7"/>
<gene>
    <name evidence="1" type="ORF">SS1G_12814</name>
</gene>
<dbReference type="GeneID" id="5482338"/>
<dbReference type="EMBL" id="CH476642">
    <property type="protein sequence ID" value="EDN97958.1"/>
    <property type="molecule type" value="Genomic_DNA"/>
</dbReference>
<proteinExistence type="predicted"/>
<dbReference type="Proteomes" id="UP000001312">
    <property type="component" value="Unassembled WGS sequence"/>
</dbReference>
<keyword evidence="2" id="KW-1185">Reference proteome</keyword>